<reference evidence="1" key="1">
    <citation type="submission" date="2018-08" db="EMBL/GenBank/DDBJ databases">
        <authorList>
            <person name="Rossello M."/>
        </authorList>
    </citation>
    <scope>NUCLEOTIDE SEQUENCE [LARGE SCALE GENOMIC DNA]</scope>
    <source>
        <strain evidence="1">cv. Chinese Spring</strain>
    </source>
</reference>
<dbReference type="EnsemblPlants" id="TraesCS4B02G372500.1">
    <property type="protein sequence ID" value="TraesCS4B02G372500.1"/>
    <property type="gene ID" value="TraesCS4B02G372500"/>
</dbReference>
<dbReference type="PANTHER" id="PTHR34591">
    <property type="entry name" value="OS03G0653100 PROTEIN-RELATED"/>
    <property type="match status" value="1"/>
</dbReference>
<dbReference type="Gramene" id="TraesCS4B03G0957900.1">
    <property type="protein sequence ID" value="TraesCS4B03G0957900.1.CDS"/>
    <property type="gene ID" value="TraesCS4B03G0957900"/>
</dbReference>
<reference evidence="1" key="2">
    <citation type="submission" date="2018-10" db="UniProtKB">
        <authorList>
            <consortium name="EnsemblPlants"/>
        </authorList>
    </citation>
    <scope>IDENTIFICATION</scope>
</reference>
<dbReference type="Gramene" id="TraesROB_scaffold_012048_01G000200.1">
    <property type="protein sequence ID" value="TraesROB_scaffold_012048_01G000200.1"/>
    <property type="gene ID" value="TraesROB_scaffold_012048_01G000200"/>
</dbReference>
<evidence type="ECO:0008006" key="3">
    <source>
        <dbReference type="Google" id="ProtNLM"/>
    </source>
</evidence>
<protein>
    <recommendedName>
        <fullName evidence="3">F-box associated domain-containing protein</fullName>
    </recommendedName>
</protein>
<dbReference type="OrthoDB" id="639965at2759"/>
<dbReference type="Proteomes" id="UP000019116">
    <property type="component" value="Chromosome 4B"/>
</dbReference>
<sequence length="333" mass="39336">MRDTYLFLFKEYLAFDPTVSPHYQVFRVPYLHEESIYKSMVARGSTQLDPLVEESEWPPSTCIMDVFSSRSGRWEERSFARQGNVAGDIAEARRNRHCRWEWAKCGSAYWQQALYVHCQPNVVMRISLSEDKYRVIEAPIDMNAMTYLGRSKNGVYYASFIKDVFRVWILDESYDQMKWVMKGEYDLKRVRASDQHVHGPWVLEDINYEFFRSQLPEVKKEARVEEEAEWNSDNDDVDDNIDAIQGRRLGGYEVLGFHPFKEILFLSSFMGEEWDATVHAYHLNSSRVECLGNMRPAQYHLYEGTAPCEEREYKYFPYTPCWIGEFHSNKCNL</sequence>
<evidence type="ECO:0000313" key="1">
    <source>
        <dbReference type="EnsemblPlants" id="TraesCS4B02G372500.1"/>
    </source>
</evidence>
<dbReference type="PANTHER" id="PTHR34591:SF57">
    <property type="entry name" value="F-BOX DOMAIN-CONTAINING PROTEIN"/>
    <property type="match status" value="1"/>
</dbReference>
<proteinExistence type="predicted"/>
<organism evidence="1">
    <name type="scientific">Triticum aestivum</name>
    <name type="common">Wheat</name>
    <dbReference type="NCBI Taxonomy" id="4565"/>
    <lineage>
        <taxon>Eukaryota</taxon>
        <taxon>Viridiplantae</taxon>
        <taxon>Streptophyta</taxon>
        <taxon>Embryophyta</taxon>
        <taxon>Tracheophyta</taxon>
        <taxon>Spermatophyta</taxon>
        <taxon>Magnoliopsida</taxon>
        <taxon>Liliopsida</taxon>
        <taxon>Poales</taxon>
        <taxon>Poaceae</taxon>
        <taxon>BOP clade</taxon>
        <taxon>Pooideae</taxon>
        <taxon>Triticodae</taxon>
        <taxon>Triticeae</taxon>
        <taxon>Triticinae</taxon>
        <taxon>Triticum</taxon>
    </lineage>
</organism>
<dbReference type="STRING" id="4565.A0A3B6IWE4"/>
<accession>A0A3B6IWE4</accession>
<dbReference type="Gramene" id="TraesWEE_scaffold_010334_01G000300.1">
    <property type="protein sequence ID" value="TraesWEE_scaffold_010334_01G000300.1"/>
    <property type="gene ID" value="TraesWEE_scaffold_010334_01G000300"/>
</dbReference>
<dbReference type="AlphaFoldDB" id="A0A3B6IWE4"/>
<name>A0A3B6IWE4_WHEAT</name>
<dbReference type="Gramene" id="TraesCS4B02G372500.1">
    <property type="protein sequence ID" value="TraesCS4B02G372500.1"/>
    <property type="gene ID" value="TraesCS4B02G372500"/>
</dbReference>
<dbReference type="OMA" id="DKETMAY"/>
<keyword evidence="2" id="KW-1185">Reference proteome</keyword>
<evidence type="ECO:0000313" key="2">
    <source>
        <dbReference type="Proteomes" id="UP000019116"/>
    </source>
</evidence>